<evidence type="ECO:0000256" key="4">
    <source>
        <dbReference type="ARBA" id="ARBA00023004"/>
    </source>
</evidence>
<dbReference type="SMART" id="SM00729">
    <property type="entry name" value="Elp3"/>
    <property type="match status" value="1"/>
</dbReference>
<dbReference type="GO" id="GO:0046872">
    <property type="term" value="F:metal ion binding"/>
    <property type="evidence" value="ECO:0007669"/>
    <property type="project" value="UniProtKB-KW"/>
</dbReference>
<keyword evidence="8" id="KW-1185">Reference proteome</keyword>
<dbReference type="InterPro" id="IPR007197">
    <property type="entry name" value="rSAM"/>
</dbReference>
<evidence type="ECO:0000256" key="1">
    <source>
        <dbReference type="ARBA" id="ARBA00017228"/>
    </source>
</evidence>
<dbReference type="InterPro" id="IPR058240">
    <property type="entry name" value="rSAM_sf"/>
</dbReference>
<dbReference type="PANTHER" id="PTHR13932:SF5">
    <property type="entry name" value="RADICAL S-ADENOSYL METHIONINE DOMAIN-CONTAINING PROTEIN 1, MITOCHONDRIAL"/>
    <property type="match status" value="1"/>
</dbReference>
<evidence type="ECO:0000256" key="5">
    <source>
        <dbReference type="ARBA" id="ARBA00023014"/>
    </source>
</evidence>
<accession>A0A4P6JQD2</accession>
<keyword evidence="3" id="KW-0479">Metal-binding</keyword>
<dbReference type="Gene3D" id="3.20.20.70">
    <property type="entry name" value="Aldolase class I"/>
    <property type="match status" value="1"/>
</dbReference>
<organism evidence="7 8">
    <name type="scientific">Ktedonosporobacter rubrisoli</name>
    <dbReference type="NCBI Taxonomy" id="2509675"/>
    <lineage>
        <taxon>Bacteria</taxon>
        <taxon>Bacillati</taxon>
        <taxon>Chloroflexota</taxon>
        <taxon>Ktedonobacteria</taxon>
        <taxon>Ktedonobacterales</taxon>
        <taxon>Ktedonosporobacteraceae</taxon>
        <taxon>Ktedonosporobacter</taxon>
    </lineage>
</organism>
<dbReference type="GO" id="GO:0003824">
    <property type="term" value="F:catalytic activity"/>
    <property type="evidence" value="ECO:0007669"/>
    <property type="project" value="InterPro"/>
</dbReference>
<dbReference type="AlphaFoldDB" id="A0A4P6JQD2"/>
<dbReference type="Pfam" id="PF04055">
    <property type="entry name" value="Radical_SAM"/>
    <property type="match status" value="1"/>
</dbReference>
<dbReference type="GO" id="GO:0051539">
    <property type="term" value="F:4 iron, 4 sulfur cluster binding"/>
    <property type="evidence" value="ECO:0007669"/>
    <property type="project" value="TreeGrafter"/>
</dbReference>
<dbReference type="InterPro" id="IPR006638">
    <property type="entry name" value="Elp3/MiaA/NifB-like_rSAM"/>
</dbReference>
<reference evidence="7 8" key="1">
    <citation type="submission" date="2019-01" db="EMBL/GenBank/DDBJ databases">
        <title>Ktedonosporobacter rubrisoli SCAWS-G2.</title>
        <authorList>
            <person name="Huang Y."/>
            <person name="Yan B."/>
        </authorList>
    </citation>
    <scope>NUCLEOTIDE SEQUENCE [LARGE SCALE GENOMIC DNA]</scope>
    <source>
        <strain evidence="7 8">SCAWS-G2</strain>
    </source>
</reference>
<gene>
    <name evidence="7" type="ORF">EPA93_15615</name>
</gene>
<dbReference type="EMBL" id="CP035758">
    <property type="protein sequence ID" value="QBD77342.1"/>
    <property type="molecule type" value="Genomic_DNA"/>
</dbReference>
<dbReference type="SFLD" id="SFLDS00029">
    <property type="entry name" value="Radical_SAM"/>
    <property type="match status" value="1"/>
</dbReference>
<evidence type="ECO:0000313" key="7">
    <source>
        <dbReference type="EMBL" id="QBD77342.1"/>
    </source>
</evidence>
<dbReference type="GO" id="GO:0006779">
    <property type="term" value="P:porphyrin-containing compound biosynthetic process"/>
    <property type="evidence" value="ECO:0007669"/>
    <property type="project" value="TreeGrafter"/>
</dbReference>
<feature type="domain" description="Radical SAM core" evidence="6">
    <location>
        <begin position="50"/>
        <end position="292"/>
    </location>
</feature>
<proteinExistence type="predicted"/>
<dbReference type="PROSITE" id="PS51918">
    <property type="entry name" value="RADICAL_SAM"/>
    <property type="match status" value="1"/>
</dbReference>
<dbReference type="InterPro" id="IPR013785">
    <property type="entry name" value="Aldolase_TIM"/>
</dbReference>
<dbReference type="SFLD" id="SFLDG01065">
    <property type="entry name" value="anaerobic_coproporphyrinogen-I"/>
    <property type="match status" value="1"/>
</dbReference>
<keyword evidence="4" id="KW-0408">Iron</keyword>
<name>A0A4P6JQD2_KTERU</name>
<evidence type="ECO:0000313" key="8">
    <source>
        <dbReference type="Proteomes" id="UP000290365"/>
    </source>
</evidence>
<keyword evidence="5" id="KW-0411">Iron-sulfur</keyword>
<dbReference type="PANTHER" id="PTHR13932">
    <property type="entry name" value="COPROPORPHYRINIGEN III OXIDASE"/>
    <property type="match status" value="1"/>
</dbReference>
<dbReference type="Proteomes" id="UP000290365">
    <property type="component" value="Chromosome"/>
</dbReference>
<dbReference type="SFLD" id="SFLDG01082">
    <property type="entry name" value="B12-binding_domain_containing"/>
    <property type="match status" value="1"/>
</dbReference>
<evidence type="ECO:0000256" key="3">
    <source>
        <dbReference type="ARBA" id="ARBA00022723"/>
    </source>
</evidence>
<dbReference type="InterPro" id="IPR034505">
    <property type="entry name" value="Coproporphyrinogen-III_oxidase"/>
</dbReference>
<evidence type="ECO:0000256" key="2">
    <source>
        <dbReference type="ARBA" id="ARBA00022691"/>
    </source>
</evidence>
<dbReference type="OrthoDB" id="9808022at2"/>
<dbReference type="RefSeq" id="WP_129888399.1">
    <property type="nucleotide sequence ID" value="NZ_CP035758.1"/>
</dbReference>
<dbReference type="CDD" id="cd01335">
    <property type="entry name" value="Radical_SAM"/>
    <property type="match status" value="1"/>
</dbReference>
<evidence type="ECO:0000259" key="6">
    <source>
        <dbReference type="PROSITE" id="PS51918"/>
    </source>
</evidence>
<protein>
    <recommendedName>
        <fullName evidence="1">Heme chaperone HemW</fullName>
    </recommendedName>
</protein>
<dbReference type="KEGG" id="kbs:EPA93_15615"/>
<sequence>MQAAQIPMHVSPWPTLLKFDHQVPILNWTYPFTPYEPPMPDPFSIYKQIASKPRRRALYLHVPFCDTICSFCPFTRGPFQGTDELDLYVQALLREIEIKHRHPTIHSTPVDCIFFGGGTPSVLRAEHFYQLGEALHRSFDLSRLKEFTIECEVKSVTLEKLKAFEQIGVNRVSFGVQTFNSLYRELFTMTATVDQIRRVADWVNERFPLTGVDLIYGMAGQTLDDFVTDIDLIKELGTRTIDFYPLNNCSSQLRLHQAFAKHGLKPLSANTKLSYRMFLNEYMRAQGYVPHNGHSFTRNIAPADHPRVVVQRNGATFLYHDLFNGYAEDFIDGYGASAASFFGSQLVYNVKSRKQYMDRLLGGEERAWFHAYNGVKVAGKGIVAFPYRGVLEKANIDWNNVDPETRAAFEESVVQGLAADRGTSYEITETGWLMYVNYMYALMPRQDQRRYTKAVIRYLSDGRPIEEMAFFPTRSKRASIPIRVGATELR</sequence>
<dbReference type="GO" id="GO:0005737">
    <property type="term" value="C:cytoplasm"/>
    <property type="evidence" value="ECO:0007669"/>
    <property type="project" value="TreeGrafter"/>
</dbReference>
<keyword evidence="2" id="KW-0949">S-adenosyl-L-methionine</keyword>
<dbReference type="SUPFAM" id="SSF102114">
    <property type="entry name" value="Radical SAM enzymes"/>
    <property type="match status" value="1"/>
</dbReference>